<dbReference type="InterPro" id="IPR050790">
    <property type="entry name" value="ExbB/TolQ_transport"/>
</dbReference>
<dbReference type="EMBL" id="NIDE01000004">
    <property type="protein sequence ID" value="OWK43157.1"/>
    <property type="molecule type" value="Genomic_DNA"/>
</dbReference>
<evidence type="ECO:0000313" key="10">
    <source>
        <dbReference type="EMBL" id="OWK43157.1"/>
    </source>
</evidence>
<keyword evidence="4 8" id="KW-1133">Transmembrane helix</keyword>
<evidence type="ECO:0000256" key="7">
    <source>
        <dbReference type="SAM" id="MobiDB-lite"/>
    </source>
</evidence>
<evidence type="ECO:0000256" key="6">
    <source>
        <dbReference type="RuleBase" id="RU004057"/>
    </source>
</evidence>
<dbReference type="GO" id="GO:0017038">
    <property type="term" value="P:protein import"/>
    <property type="evidence" value="ECO:0007669"/>
    <property type="project" value="TreeGrafter"/>
</dbReference>
<feature type="transmembrane region" description="Helical" evidence="8">
    <location>
        <begin position="160"/>
        <end position="186"/>
    </location>
</feature>
<feature type="transmembrane region" description="Helical" evidence="8">
    <location>
        <begin position="61"/>
        <end position="82"/>
    </location>
</feature>
<evidence type="ECO:0000256" key="5">
    <source>
        <dbReference type="ARBA" id="ARBA00023136"/>
    </source>
</evidence>
<evidence type="ECO:0000256" key="4">
    <source>
        <dbReference type="ARBA" id="ARBA00022989"/>
    </source>
</evidence>
<reference evidence="11" key="1">
    <citation type="submission" date="2017-06" db="EMBL/GenBank/DDBJ databases">
        <title>Genome analysis of Fimbriiglobus ruber SP5, the first member of the order Planctomycetales with confirmed chitinolytic capability.</title>
        <authorList>
            <person name="Ravin N.V."/>
            <person name="Rakitin A.L."/>
            <person name="Ivanova A.A."/>
            <person name="Beletsky A.V."/>
            <person name="Kulichevskaya I.S."/>
            <person name="Mardanov A.V."/>
            <person name="Dedysh S.N."/>
        </authorList>
    </citation>
    <scope>NUCLEOTIDE SEQUENCE [LARGE SCALE GENOMIC DNA]</scope>
    <source>
        <strain evidence="11">SP5</strain>
    </source>
</reference>
<evidence type="ECO:0000256" key="1">
    <source>
        <dbReference type="ARBA" id="ARBA00004651"/>
    </source>
</evidence>
<keyword evidence="6" id="KW-0813">Transport</keyword>
<dbReference type="RefSeq" id="WP_088254048.1">
    <property type="nucleotide sequence ID" value="NZ_NIDE01000004.1"/>
</dbReference>
<evidence type="ECO:0000256" key="3">
    <source>
        <dbReference type="ARBA" id="ARBA00022692"/>
    </source>
</evidence>
<dbReference type="PANTHER" id="PTHR30625:SF17">
    <property type="entry name" value="TOLQ-RELATED"/>
    <property type="match status" value="1"/>
</dbReference>
<gene>
    <name evidence="10" type="ORF">FRUB_02756</name>
</gene>
<feature type="transmembrane region" description="Helical" evidence="8">
    <location>
        <begin position="206"/>
        <end position="227"/>
    </location>
</feature>
<dbReference type="AlphaFoldDB" id="A0A225E429"/>
<keyword evidence="2" id="KW-1003">Cell membrane</keyword>
<keyword evidence="11" id="KW-1185">Reference proteome</keyword>
<dbReference type="PANTHER" id="PTHR30625">
    <property type="entry name" value="PROTEIN TOLQ"/>
    <property type="match status" value="1"/>
</dbReference>
<evidence type="ECO:0000256" key="8">
    <source>
        <dbReference type="SAM" id="Phobius"/>
    </source>
</evidence>
<evidence type="ECO:0000259" key="9">
    <source>
        <dbReference type="Pfam" id="PF01618"/>
    </source>
</evidence>
<evidence type="ECO:0000313" key="11">
    <source>
        <dbReference type="Proteomes" id="UP000214646"/>
    </source>
</evidence>
<accession>A0A225E429</accession>
<keyword evidence="6" id="KW-0653">Protein transport</keyword>
<keyword evidence="3 8" id="KW-0812">Transmembrane</keyword>
<name>A0A225E429_9BACT</name>
<sequence>MNVTHRRFALSGRIVPLILALVCVFVLVAPALAQEPEAAAPAGGGGGGGNIFFHIIKSVGIFWIILLPTSIWLIAMIVLLTLDLRMSAAIPAGFVDDFTDTVNKRKFKEAYDMVREDPSYLGRVLTAGMARLQYGLEDAREAALNALEGIKSDKEQKNNYTAVIATLGPLLGLVGTVFGMIESFMVLAEAGSSVNASKLAEGISHALAVTLVGVAIAVPAIAFNTFFRNRITQVMLNVGHVSDDLMTQMYHNSKKPGGPVPGPTPGPGPGAPAAVAAVPAAQAAAVPATAPRGH</sequence>
<protein>
    <submittedName>
        <fullName evidence="10">MotA/TolQ/ExbB proton channel family protein</fullName>
    </submittedName>
</protein>
<feature type="compositionally biased region" description="Pro residues" evidence="7">
    <location>
        <begin position="258"/>
        <end position="270"/>
    </location>
</feature>
<evidence type="ECO:0000256" key="2">
    <source>
        <dbReference type="ARBA" id="ARBA00022475"/>
    </source>
</evidence>
<organism evidence="10 11">
    <name type="scientific">Fimbriiglobus ruber</name>
    <dbReference type="NCBI Taxonomy" id="1908690"/>
    <lineage>
        <taxon>Bacteria</taxon>
        <taxon>Pseudomonadati</taxon>
        <taxon>Planctomycetota</taxon>
        <taxon>Planctomycetia</taxon>
        <taxon>Gemmatales</taxon>
        <taxon>Gemmataceae</taxon>
        <taxon>Fimbriiglobus</taxon>
    </lineage>
</organism>
<dbReference type="Proteomes" id="UP000214646">
    <property type="component" value="Unassembled WGS sequence"/>
</dbReference>
<dbReference type="InterPro" id="IPR002898">
    <property type="entry name" value="MotA_ExbB_proton_chnl"/>
</dbReference>
<comment type="similarity">
    <text evidence="6">Belongs to the exbB/tolQ family.</text>
</comment>
<proteinExistence type="inferred from homology"/>
<feature type="region of interest" description="Disordered" evidence="7">
    <location>
        <begin position="249"/>
        <end position="274"/>
    </location>
</feature>
<dbReference type="OrthoDB" id="9809716at2"/>
<keyword evidence="5 8" id="KW-0472">Membrane</keyword>
<feature type="domain" description="MotA/TolQ/ExbB proton channel" evidence="9">
    <location>
        <begin position="121"/>
        <end position="236"/>
    </location>
</feature>
<comment type="caution">
    <text evidence="10">The sequence shown here is derived from an EMBL/GenBank/DDBJ whole genome shotgun (WGS) entry which is preliminary data.</text>
</comment>
<comment type="subcellular location">
    <subcellularLocation>
        <location evidence="1">Cell membrane</location>
        <topology evidence="1">Multi-pass membrane protein</topology>
    </subcellularLocation>
    <subcellularLocation>
        <location evidence="6">Membrane</location>
        <topology evidence="6">Multi-pass membrane protein</topology>
    </subcellularLocation>
</comment>
<dbReference type="Pfam" id="PF01618">
    <property type="entry name" value="MotA_ExbB"/>
    <property type="match status" value="1"/>
</dbReference>
<dbReference type="GO" id="GO:0005886">
    <property type="term" value="C:plasma membrane"/>
    <property type="evidence" value="ECO:0007669"/>
    <property type="project" value="UniProtKB-SubCell"/>
</dbReference>